<evidence type="ECO:0000313" key="4">
    <source>
        <dbReference type="EMBL" id="KAG9255770.1"/>
    </source>
</evidence>
<dbReference type="NCBIfam" id="TIGR02714">
    <property type="entry name" value="amido_AtzD_TrzD"/>
    <property type="match status" value="1"/>
</dbReference>
<feature type="binding site" evidence="3">
    <location>
        <begin position="71"/>
        <end position="72"/>
    </location>
    <ligand>
        <name>substrate</name>
    </ligand>
</feature>
<feature type="site" description="Important for substrate specificity" evidence="3">
    <location>
        <position position="306"/>
    </location>
</feature>
<comment type="pathway">
    <text evidence="3">Xenobiotic degradation; atrazine degradation; biuret from cyanurate: step 1/1.</text>
</comment>
<comment type="catalytic activity">
    <reaction evidence="3">
        <text>cyanurate + H2O = 1-carboxybiuret + H(+)</text>
        <dbReference type="Rhea" id="RHEA:70363"/>
        <dbReference type="ChEBI" id="CHEBI:15377"/>
        <dbReference type="ChEBI" id="CHEBI:15378"/>
        <dbReference type="ChEBI" id="CHEBI:38028"/>
        <dbReference type="ChEBI" id="CHEBI:142864"/>
        <dbReference type="EC" id="3.5.2.15"/>
    </reaction>
</comment>
<evidence type="ECO:0000313" key="5">
    <source>
        <dbReference type="Proteomes" id="UP000887229"/>
    </source>
</evidence>
<keyword evidence="2 3" id="KW-0378">Hydrolase</keyword>
<feature type="binding site" evidence="3">
    <location>
        <position position="176"/>
    </location>
    <ligand>
        <name>substrate</name>
    </ligand>
</feature>
<dbReference type="AlphaFoldDB" id="A0A9P7ZQC7"/>
<accession>A0A9P7ZQC7</accession>
<comment type="caution">
    <text evidence="3">Lacks conserved residue(s) required for the propagation of feature annotation.</text>
</comment>
<dbReference type="InterPro" id="IPR043007">
    <property type="entry name" value="AtzD/Barbiturase_RUC"/>
</dbReference>
<comment type="function">
    <text evidence="3">Responsible for the hydrolysis of cyanuric acid, an intermediate formed during catabolism of s-triazine based compounds in herbicides such as atrazine and polymers such as melamine. Catalyzes the hydrolytic opening of the s-triazine ring of cyanuric acid (2,4,6-trihydroxy-s-triazine) to yield carbon dioxide and carboxybiuret, which spontaneously decarboxylates to biuret.</text>
</comment>
<dbReference type="RefSeq" id="XP_046119694.1">
    <property type="nucleotide sequence ID" value="XM_046263262.1"/>
</dbReference>
<dbReference type="GO" id="GO:0019381">
    <property type="term" value="P:atrazine catabolic process"/>
    <property type="evidence" value="ECO:0007669"/>
    <property type="project" value="UniProtKB-UniRule"/>
</dbReference>
<comment type="domain">
    <text evidence="3">The monomer structure is formed from three repeating units (RUs) that share the same structure as one another. The monomer, the active site and substrate all possess threefold rotational symmetry, to the extent that the active site possesses three potential Ser-Lys catalytic dyads. It is possible that any or all of the three active-site serines may act as nucleophile (albeit only one can do so per catalytic cycle).</text>
</comment>
<dbReference type="Gene3D" id="3.30.1330.180">
    <property type="entry name" value="Cyanuric acid hydrolase/Barbiturase, RU B"/>
    <property type="match status" value="1"/>
</dbReference>
<organism evidence="4 5">
    <name type="scientific">Emericellopsis atlantica</name>
    <dbReference type="NCBI Taxonomy" id="2614577"/>
    <lineage>
        <taxon>Eukaryota</taxon>
        <taxon>Fungi</taxon>
        <taxon>Dikarya</taxon>
        <taxon>Ascomycota</taxon>
        <taxon>Pezizomycotina</taxon>
        <taxon>Sordariomycetes</taxon>
        <taxon>Hypocreomycetidae</taxon>
        <taxon>Hypocreales</taxon>
        <taxon>Bionectriaceae</taxon>
        <taxon>Emericellopsis</taxon>
    </lineage>
</organism>
<feature type="binding site" evidence="3">
    <location>
        <position position="283"/>
    </location>
    <ligand>
        <name>Mg(2+)</name>
        <dbReference type="ChEBI" id="CHEBI:18420"/>
        <note>structural</note>
    </ligand>
</feature>
<feature type="active site" evidence="3">
    <location>
        <position position="144"/>
    </location>
</feature>
<feature type="binding site" evidence="3">
    <location>
        <begin position="329"/>
        <end position="330"/>
    </location>
    <ligand>
        <name>substrate</name>
    </ligand>
</feature>
<dbReference type="InterPro" id="IPR043008">
    <property type="entry name" value="AtzD/Barbiturase_RUA"/>
</dbReference>
<protein>
    <recommendedName>
        <fullName evidence="3">Cyanuric acid amidohydrolase</fullName>
        <shortName evidence="3">CAH</shortName>
        <ecNumber evidence="3">3.5.2.15</ecNumber>
    </recommendedName>
</protein>
<dbReference type="InterPro" id="IPR014086">
    <property type="entry name" value="AtzD/Barbiturase"/>
</dbReference>
<reference evidence="4" key="1">
    <citation type="journal article" date="2021" name="IMA Fungus">
        <title>Genomic characterization of three marine fungi, including Emericellopsis atlantica sp. nov. with signatures of a generalist lifestyle and marine biomass degradation.</title>
        <authorList>
            <person name="Hagestad O.C."/>
            <person name="Hou L."/>
            <person name="Andersen J.H."/>
            <person name="Hansen E.H."/>
            <person name="Altermark B."/>
            <person name="Li C."/>
            <person name="Kuhnert E."/>
            <person name="Cox R.J."/>
            <person name="Crous P.W."/>
            <person name="Spatafora J.W."/>
            <person name="Lail K."/>
            <person name="Amirebrahimi M."/>
            <person name="Lipzen A."/>
            <person name="Pangilinan J."/>
            <person name="Andreopoulos W."/>
            <person name="Hayes R.D."/>
            <person name="Ng V."/>
            <person name="Grigoriev I.V."/>
            <person name="Jackson S.A."/>
            <person name="Sutton T.D.S."/>
            <person name="Dobson A.D.W."/>
            <person name="Rama T."/>
        </authorList>
    </citation>
    <scope>NUCLEOTIDE SEQUENCE</scope>
    <source>
        <strain evidence="4">TS7</strain>
    </source>
</reference>
<dbReference type="GO" id="GO:0018753">
    <property type="term" value="F:cyanuric acid amidohydrolase activity"/>
    <property type="evidence" value="ECO:0007669"/>
    <property type="project" value="UniProtKB-UniRule"/>
</dbReference>
<dbReference type="InterPro" id="IPR043006">
    <property type="entry name" value="AtzD/Barbiturase_RUB"/>
</dbReference>
<keyword evidence="3" id="KW-0460">Magnesium</keyword>
<dbReference type="EMBL" id="MU251250">
    <property type="protein sequence ID" value="KAG9255770.1"/>
    <property type="molecule type" value="Genomic_DNA"/>
</dbReference>
<dbReference type="EC" id="3.5.2.15" evidence="3"/>
<feature type="binding site" evidence="3">
    <location>
        <position position="332"/>
    </location>
    <ligand>
        <name>Mg(2+)</name>
        <dbReference type="ChEBI" id="CHEBI:18420"/>
        <note>structural</note>
    </ligand>
</feature>
<keyword evidence="5" id="KW-1185">Reference proteome</keyword>
<dbReference type="Proteomes" id="UP000887229">
    <property type="component" value="Unassembled WGS sequence"/>
</dbReference>
<feature type="binding site" evidence="3">
    <location>
        <position position="51"/>
    </location>
    <ligand>
        <name>substrate</name>
    </ligand>
</feature>
<comment type="caution">
    <text evidence="4">The sequence shown here is derived from an EMBL/GenBank/DDBJ whole genome shotgun (WGS) entry which is preliminary data.</text>
</comment>
<dbReference type="GeneID" id="70294165"/>
<feature type="binding site" evidence="3">
    <location>
        <position position="337"/>
    </location>
    <ligand>
        <name>Mg(2+)</name>
        <dbReference type="ChEBI" id="CHEBI:18420"/>
        <note>structural</note>
    </ligand>
</feature>
<comment type="activity regulation">
    <text evidence="3">Inhibited by barbituric acid.</text>
</comment>
<dbReference type="Gene3D" id="3.30.1330.160">
    <property type="entry name" value="Cyanuric acid hydrolase/Barbituras, RU C"/>
    <property type="match status" value="1"/>
</dbReference>
<comment type="similarity">
    <text evidence="1 3">Belongs to the cyclic amide hydrolase (CyAH) family.</text>
</comment>
<dbReference type="GO" id="GO:0046872">
    <property type="term" value="F:metal ion binding"/>
    <property type="evidence" value="ECO:0007669"/>
    <property type="project" value="UniProtKB-UniRule"/>
</dbReference>
<feature type="region of interest" description="RU A" evidence="3">
    <location>
        <begin position="1"/>
        <end position="91"/>
    </location>
</feature>
<sequence>MAPVQILKFPISSPGDTSPLQKIQEAGYDPSQILAVVGKTEGNGCVNDFSRTLASAVWEPLIPADAVTVFSGGTEGVLSPHVTFFLRETGDATTGLSASVGHTRTLAPHEVGTEEQTRQVATTVAQLIRQMDVTPEQVHLVLVKCPLLTSDKLQAIRAQGRVPITSDTYESMARSRYASAIGIAAALGEVPEGGVPAIMRPGQGEHHWSAKASCSSGAELDDCHILVLASSSPTSSSSPPREQRLHAVSRPMADAMDAASILHLLDQVRKDDGEVLQVFAKAEADPSGRVRGFRHTMNTDSDIHSTRHARAAVGGLIAGLVSDAQIYVSGGGEGQGPSGGGSLCLVYRTPG</sequence>
<feature type="active site" description="Nucleophile" evidence="3">
    <location>
        <position position="215"/>
    </location>
</feature>
<proteinExistence type="inferred from homology"/>
<name>A0A9P7ZQC7_9HYPO</name>
<feature type="binding site" evidence="3">
    <location>
        <position position="340"/>
    </location>
    <ligand>
        <name>Mg(2+)</name>
        <dbReference type="ChEBI" id="CHEBI:18420"/>
        <note>structural</note>
    </ligand>
</feature>
<dbReference type="Pfam" id="PF09663">
    <property type="entry name" value="Amido_AtzD_TrzD"/>
    <property type="match status" value="1"/>
</dbReference>
<evidence type="ECO:0000256" key="1">
    <source>
        <dbReference type="ARBA" id="ARBA00010947"/>
    </source>
</evidence>
<keyword evidence="3" id="KW-0479">Metal-binding</keyword>
<feature type="binding site" evidence="3">
    <location>
        <begin position="215"/>
        <end position="216"/>
    </location>
    <ligand>
        <name>substrate</name>
    </ligand>
</feature>
<feature type="binding site" evidence="3">
    <location>
        <position position="336"/>
    </location>
    <ligand>
        <name>Mg(2+)</name>
        <dbReference type="ChEBI" id="CHEBI:18420"/>
        <note>structural</note>
    </ligand>
</feature>
<dbReference type="Gene3D" id="3.30.1330.170">
    <property type="entry name" value="Cyanuric acid hydrolase/Barbiturase, RU A"/>
    <property type="match status" value="1"/>
</dbReference>
<feature type="region of interest" description="RU C" evidence="3">
    <location>
        <begin position="245"/>
        <end position="351"/>
    </location>
</feature>
<gene>
    <name evidence="4" type="ORF">F5Z01DRAFT_652084</name>
</gene>
<dbReference type="OrthoDB" id="5210206at2759"/>
<feature type="binding site" evidence="3">
    <location>
        <position position="335"/>
    </location>
    <ligand>
        <name>Mg(2+)</name>
        <dbReference type="ChEBI" id="CHEBI:18420"/>
        <note>structural</note>
    </ligand>
</feature>
<evidence type="ECO:0000256" key="2">
    <source>
        <dbReference type="ARBA" id="ARBA00022801"/>
    </source>
</evidence>
<feature type="region of interest" description="RU B" evidence="3">
    <location>
        <begin position="95"/>
        <end position="232"/>
    </location>
</feature>
<dbReference type="HAMAP" id="MF_01989">
    <property type="entry name" value="Cyc_amidohydrol"/>
    <property type="match status" value="1"/>
</dbReference>
<evidence type="ECO:0000256" key="3">
    <source>
        <dbReference type="HAMAP-Rule" id="MF_01989"/>
    </source>
</evidence>
<feature type="binding site" evidence="3">
    <location>
        <position position="310"/>
    </location>
    <ligand>
        <name>substrate</name>
    </ligand>
</feature>
<comment type="subunit">
    <text evidence="3">Homotetramer.</text>
</comment>